<comment type="caution">
    <text evidence="12">The sequence shown here is derived from an EMBL/GenBank/DDBJ whole genome shotgun (WGS) entry which is preliminary data.</text>
</comment>
<evidence type="ECO:0000256" key="9">
    <source>
        <dbReference type="PROSITE-ProRule" id="PRU00290"/>
    </source>
</evidence>
<dbReference type="SUPFAM" id="SSF64356">
    <property type="entry name" value="SNARE-like"/>
    <property type="match status" value="1"/>
</dbReference>
<dbReference type="GO" id="GO:0005886">
    <property type="term" value="C:plasma membrane"/>
    <property type="evidence" value="ECO:0007669"/>
    <property type="project" value="UniProtKB-SubCell"/>
</dbReference>
<evidence type="ECO:0000313" key="12">
    <source>
        <dbReference type="EMBL" id="KAG5192655.1"/>
    </source>
</evidence>
<dbReference type="Gene3D" id="1.20.5.110">
    <property type="match status" value="1"/>
</dbReference>
<keyword evidence="6" id="KW-0564">Palmitate</keyword>
<evidence type="ECO:0000259" key="10">
    <source>
        <dbReference type="PROSITE" id="PS50859"/>
    </source>
</evidence>
<proteinExistence type="inferred from homology"/>
<evidence type="ECO:0000256" key="1">
    <source>
        <dbReference type="ARBA" id="ARBA00004342"/>
    </source>
</evidence>
<dbReference type="GO" id="GO:0005794">
    <property type="term" value="C:Golgi apparatus"/>
    <property type="evidence" value="ECO:0007669"/>
    <property type="project" value="TreeGrafter"/>
</dbReference>
<keyword evidence="9" id="KW-0175">Coiled coil</keyword>
<gene>
    <name evidence="12" type="ORF">JKP88DRAFT_271125</name>
</gene>
<keyword evidence="12" id="KW-0675">Receptor</keyword>
<keyword evidence="7" id="KW-0449">Lipoprotein</keyword>
<dbReference type="InterPro" id="IPR042855">
    <property type="entry name" value="V_SNARE_CC"/>
</dbReference>
<dbReference type="InterPro" id="IPR001388">
    <property type="entry name" value="Synaptobrevin-like"/>
</dbReference>
<dbReference type="SUPFAM" id="SSF58038">
    <property type="entry name" value="SNARE fusion complex"/>
    <property type="match status" value="1"/>
</dbReference>
<organism evidence="12 13">
    <name type="scientific">Tribonema minus</name>
    <dbReference type="NCBI Taxonomy" id="303371"/>
    <lineage>
        <taxon>Eukaryota</taxon>
        <taxon>Sar</taxon>
        <taxon>Stramenopiles</taxon>
        <taxon>Ochrophyta</taxon>
        <taxon>PX clade</taxon>
        <taxon>Xanthophyceae</taxon>
        <taxon>Tribonematales</taxon>
        <taxon>Tribonemataceae</taxon>
        <taxon>Tribonema</taxon>
    </lineage>
</organism>
<dbReference type="Gene3D" id="3.30.450.50">
    <property type="entry name" value="Longin domain"/>
    <property type="match status" value="1"/>
</dbReference>
<keyword evidence="4" id="KW-0488">Methylation</keyword>
<keyword evidence="13" id="KW-1185">Reference proteome</keyword>
<dbReference type="PANTHER" id="PTHR45806:SF1">
    <property type="entry name" value="SYNAPTOBREVIN HOMOLOG YKT6"/>
    <property type="match status" value="1"/>
</dbReference>
<evidence type="ECO:0000256" key="3">
    <source>
        <dbReference type="ARBA" id="ARBA00022475"/>
    </source>
</evidence>
<dbReference type="PROSITE" id="PS50892">
    <property type="entry name" value="V_SNARE"/>
    <property type="match status" value="1"/>
</dbReference>
<dbReference type="PRINTS" id="PR00219">
    <property type="entry name" value="SYNAPTOBREVN"/>
</dbReference>
<protein>
    <submittedName>
        <fullName evidence="12">Soluble NSF attachment protein receptor</fullName>
    </submittedName>
</protein>
<dbReference type="OrthoDB" id="27923at2759"/>
<keyword evidence="8" id="KW-0636">Prenylation</keyword>
<evidence type="ECO:0000259" key="11">
    <source>
        <dbReference type="PROSITE" id="PS50892"/>
    </source>
</evidence>
<evidence type="ECO:0000256" key="7">
    <source>
        <dbReference type="ARBA" id="ARBA00023288"/>
    </source>
</evidence>
<keyword evidence="5" id="KW-0472">Membrane</keyword>
<comment type="similarity">
    <text evidence="2">Belongs to the synaptobrevin family.</text>
</comment>
<evidence type="ECO:0000256" key="2">
    <source>
        <dbReference type="ARBA" id="ARBA00008025"/>
    </source>
</evidence>
<reference evidence="12" key="1">
    <citation type="submission" date="2021-02" db="EMBL/GenBank/DDBJ databases">
        <title>First Annotated Genome of the Yellow-green Alga Tribonema minus.</title>
        <authorList>
            <person name="Mahan K.M."/>
        </authorList>
    </citation>
    <scope>NUCLEOTIDE SEQUENCE</scope>
    <source>
        <strain evidence="12">UTEX B ZZ1240</strain>
    </source>
</reference>
<dbReference type="GO" id="GO:0005484">
    <property type="term" value="F:SNAP receptor activity"/>
    <property type="evidence" value="ECO:0007669"/>
    <property type="project" value="TreeGrafter"/>
</dbReference>
<dbReference type="PROSITE" id="PS50859">
    <property type="entry name" value="LONGIN"/>
    <property type="match status" value="1"/>
</dbReference>
<dbReference type="Proteomes" id="UP000664859">
    <property type="component" value="Unassembled WGS sequence"/>
</dbReference>
<dbReference type="EMBL" id="JAFCMP010000003">
    <property type="protein sequence ID" value="KAG5192655.1"/>
    <property type="molecule type" value="Genomic_DNA"/>
</dbReference>
<feature type="domain" description="V-SNARE coiled-coil homology" evidence="11">
    <location>
        <begin position="138"/>
        <end position="198"/>
    </location>
</feature>
<name>A0A836CN50_9STRA</name>
<comment type="subcellular location">
    <subcellularLocation>
        <location evidence="1">Cell membrane</location>
        <topology evidence="1">Lipid-anchor</topology>
        <orientation evidence="1">Cytoplasmic side</orientation>
    </subcellularLocation>
</comment>
<feature type="domain" description="Longin" evidence="10">
    <location>
        <begin position="7"/>
        <end position="106"/>
    </location>
</feature>
<dbReference type="PANTHER" id="PTHR45806">
    <property type="entry name" value="SYNAPTOBREVIN HOMOLOG YKT6"/>
    <property type="match status" value="1"/>
</dbReference>
<accession>A0A836CN50</accession>
<dbReference type="SMART" id="SM01270">
    <property type="entry name" value="Longin"/>
    <property type="match status" value="1"/>
</dbReference>
<dbReference type="InterPro" id="IPR011012">
    <property type="entry name" value="Longin-like_dom_sf"/>
</dbReference>
<evidence type="ECO:0000256" key="5">
    <source>
        <dbReference type="ARBA" id="ARBA00023136"/>
    </source>
</evidence>
<sequence length="198" mass="22616">MKILAITMLRYGADTPEAIVLSQASDLSSFGFFQRAGIKEMCTFFSKTIVKRTPAGQRQTVQHEDYNVHVYVRHDGLAATITADMEYPMRVAFVLLMNMMDQFSEQIQWQAETREEAIVFAPMQQAIVDYQDPAKADKITKIQRDLDDTTNVLHKTIESVLERGVKLDDLVDRSDSLSRQSKMFYKQAKKTNSCCVVM</sequence>
<evidence type="ECO:0000256" key="4">
    <source>
        <dbReference type="ARBA" id="ARBA00022481"/>
    </source>
</evidence>
<keyword evidence="3" id="KW-1003">Cell membrane</keyword>
<dbReference type="Pfam" id="PF00957">
    <property type="entry name" value="Synaptobrevin"/>
    <property type="match status" value="1"/>
</dbReference>
<dbReference type="Pfam" id="PF13774">
    <property type="entry name" value="Longin"/>
    <property type="match status" value="1"/>
</dbReference>
<dbReference type="GO" id="GO:0006888">
    <property type="term" value="P:endoplasmic reticulum to Golgi vesicle-mediated transport"/>
    <property type="evidence" value="ECO:0007669"/>
    <property type="project" value="TreeGrafter"/>
</dbReference>
<dbReference type="InterPro" id="IPR045848">
    <property type="entry name" value="R-SNARE_YKT6"/>
</dbReference>
<dbReference type="CDD" id="cd15867">
    <property type="entry name" value="R-SNARE_YKT6"/>
    <property type="match status" value="1"/>
</dbReference>
<dbReference type="PROSITE" id="PS00417">
    <property type="entry name" value="SYNAPTOBREVIN"/>
    <property type="match status" value="1"/>
</dbReference>
<evidence type="ECO:0000256" key="8">
    <source>
        <dbReference type="ARBA" id="ARBA00023289"/>
    </source>
</evidence>
<dbReference type="AlphaFoldDB" id="A0A836CN50"/>
<evidence type="ECO:0000256" key="6">
    <source>
        <dbReference type="ARBA" id="ARBA00023139"/>
    </source>
</evidence>
<dbReference type="InterPro" id="IPR010908">
    <property type="entry name" value="Longin_dom"/>
</dbReference>
<dbReference type="CDD" id="cd14824">
    <property type="entry name" value="Longin"/>
    <property type="match status" value="1"/>
</dbReference>
<evidence type="ECO:0000313" key="13">
    <source>
        <dbReference type="Proteomes" id="UP000664859"/>
    </source>
</evidence>